<protein>
    <submittedName>
        <fullName evidence="8">Serine protease, subtilisin family</fullName>
    </submittedName>
</protein>
<accession>A0A1M5NG39</accession>
<dbReference type="InterPro" id="IPR034045">
    <property type="entry name" value="Pep_S8_CspA-like"/>
</dbReference>
<dbReference type="RefSeq" id="WP_073125354.1">
    <property type="nucleotide sequence ID" value="NZ_FQWX01000010.1"/>
</dbReference>
<dbReference type="PROSITE" id="PS51892">
    <property type="entry name" value="SUBTILASE"/>
    <property type="match status" value="1"/>
</dbReference>
<organism evidence="8 9">
    <name type="scientific">Asaccharospora irregularis DSM 2635</name>
    <dbReference type="NCBI Taxonomy" id="1121321"/>
    <lineage>
        <taxon>Bacteria</taxon>
        <taxon>Bacillati</taxon>
        <taxon>Bacillota</taxon>
        <taxon>Clostridia</taxon>
        <taxon>Peptostreptococcales</taxon>
        <taxon>Peptostreptococcaceae</taxon>
        <taxon>Asaccharospora</taxon>
    </lineage>
</organism>
<feature type="domain" description="Peptidase S8/S53" evidence="6">
    <location>
        <begin position="909"/>
        <end position="1031"/>
    </location>
</feature>
<dbReference type="GO" id="GO:0004252">
    <property type="term" value="F:serine-type endopeptidase activity"/>
    <property type="evidence" value="ECO:0007669"/>
    <property type="project" value="InterPro"/>
</dbReference>
<proteinExistence type="inferred from homology"/>
<comment type="caution">
    <text evidence="5">Lacks conserved residue(s) required for the propagation of feature annotation.</text>
</comment>
<keyword evidence="4" id="KW-0720">Serine protease</keyword>
<dbReference type="Gene3D" id="3.40.50.200">
    <property type="entry name" value="Peptidase S8/S53 domain"/>
    <property type="match status" value="1"/>
</dbReference>
<dbReference type="InterPro" id="IPR015500">
    <property type="entry name" value="Peptidase_S8_subtilisin-rel"/>
</dbReference>
<reference evidence="9" key="1">
    <citation type="submission" date="2016-11" db="EMBL/GenBank/DDBJ databases">
        <authorList>
            <person name="Varghese N."/>
            <person name="Submissions S."/>
        </authorList>
    </citation>
    <scope>NUCLEOTIDE SEQUENCE [LARGE SCALE GENOMIC DNA]</scope>
    <source>
        <strain evidence="9">DSM 2635</strain>
    </source>
</reference>
<evidence type="ECO:0000256" key="1">
    <source>
        <dbReference type="ARBA" id="ARBA00011073"/>
    </source>
</evidence>
<dbReference type="AlphaFoldDB" id="A0A1M5NG39"/>
<name>A0A1M5NG39_9FIRM</name>
<dbReference type="Pfam" id="PF18425">
    <property type="entry name" value="CspB_prodomain"/>
    <property type="match status" value="1"/>
</dbReference>
<evidence type="ECO:0000313" key="9">
    <source>
        <dbReference type="Proteomes" id="UP000243255"/>
    </source>
</evidence>
<feature type="domain" description="Csp protease B prodomain" evidence="7">
    <location>
        <begin position="6"/>
        <end position="61"/>
    </location>
</feature>
<keyword evidence="2 8" id="KW-0645">Protease</keyword>
<evidence type="ECO:0000256" key="3">
    <source>
        <dbReference type="ARBA" id="ARBA00022801"/>
    </source>
</evidence>
<evidence type="ECO:0000256" key="2">
    <source>
        <dbReference type="ARBA" id="ARBA00022670"/>
    </source>
</evidence>
<dbReference type="SUPFAM" id="SSF52743">
    <property type="entry name" value="Subtilisin-like"/>
    <property type="match status" value="2"/>
</dbReference>
<dbReference type="Gene3D" id="3.30.70.2980">
    <property type="match status" value="1"/>
</dbReference>
<dbReference type="InterPro" id="IPR050131">
    <property type="entry name" value="Peptidase_S8_subtilisin-like"/>
</dbReference>
<dbReference type="PRINTS" id="PR00723">
    <property type="entry name" value="SUBTILISIN"/>
</dbReference>
<dbReference type="Proteomes" id="UP000243255">
    <property type="component" value="Unassembled WGS sequence"/>
</dbReference>
<comment type="similarity">
    <text evidence="1 5">Belongs to the peptidase S8 family.</text>
</comment>
<evidence type="ECO:0000259" key="7">
    <source>
        <dbReference type="Pfam" id="PF18425"/>
    </source>
</evidence>
<dbReference type="Gene3D" id="2.60.120.1290">
    <property type="match status" value="2"/>
</dbReference>
<dbReference type="OrthoDB" id="1757800at2"/>
<evidence type="ECO:0000256" key="5">
    <source>
        <dbReference type="PROSITE-ProRule" id="PRU01240"/>
    </source>
</evidence>
<dbReference type="PANTHER" id="PTHR43806:SF11">
    <property type="entry name" value="CEREVISIN-RELATED"/>
    <property type="match status" value="1"/>
</dbReference>
<dbReference type="STRING" id="1121321.SAMN04488530_11045"/>
<feature type="domain" description="Peptidase S8/S53" evidence="6">
    <location>
        <begin position="596"/>
        <end position="772"/>
    </location>
</feature>
<gene>
    <name evidence="8" type="ORF">SAMN04488530_11045</name>
</gene>
<dbReference type="Pfam" id="PF00082">
    <property type="entry name" value="Peptidase_S8"/>
    <property type="match status" value="2"/>
</dbReference>
<keyword evidence="3" id="KW-0378">Hydrolase</keyword>
<dbReference type="InterPro" id="IPR036852">
    <property type="entry name" value="Peptidase_S8/S53_dom_sf"/>
</dbReference>
<evidence type="ECO:0000313" key="8">
    <source>
        <dbReference type="EMBL" id="SHG88425.1"/>
    </source>
</evidence>
<dbReference type="InterPro" id="IPR000209">
    <property type="entry name" value="Peptidase_S8/S53_dom"/>
</dbReference>
<dbReference type="PANTHER" id="PTHR43806">
    <property type="entry name" value="PEPTIDASE S8"/>
    <property type="match status" value="1"/>
</dbReference>
<evidence type="ECO:0000256" key="4">
    <source>
        <dbReference type="ARBA" id="ARBA00022825"/>
    </source>
</evidence>
<dbReference type="InterPro" id="IPR041365">
    <property type="entry name" value="CspB_prodomain"/>
</dbReference>
<sequence length="1043" mass="117503">MFTIEYEVVAKYSGSINKIEEDIGVEVEILGCNYAIITSNSKRKIRELLNYPDIISHIESPFLLERQEIERFSSEGLEEFKKNNKLTGKGTILGIIDSEINYDLDILKDVSGKSKILYYWNQSDERAPYTNQEINKAINGDLEIPIEKNTGNNEDVHRICYEIANDSNIIFVKIRNVKNSELIKSTDLMRAIKFILNKSLELEMPVAISINYVTNEVYNKDISLFEQYIDDMCLFWKNNIVVAPGNNDNKYCCKEIAIKDKKVKAEFNIVEGETLLDLDICSDFIDEFSVYLVSPSNIRTRSISLTSGEVKNIIGTTKIKGYFHPISPYSLLRRIRIQMSSKTSIEPGKWKIVFVPIDIVSGDICIYLKNSFKILKNTKFIESNKNPFKFIPQNTSKVIHSYPYMAGILALFMQWGIVEKNDLYLYSQKLKASILKLMNQNSNNLDRLTRYNKLDLSNVNLDDILKKGREKIPNEIDLKSERFSRGLRREYSNQASNVRYGINIIHDGNFEEDMQSLGIPYEYYKISEEFGVVFISPEYQEYVSYILNFESVVTYQINIRISLLGEISQGTSQGITANEEIGANFFKNNPNVSITGRGVVICIADSGIDYLHEDFIYPDGTSKIRYLWDQTKEGNPPEGFSIGTEYTREDINNAIANKDPSLSIDEEGHGTMISGICSGMGRVNSEYPGVAEDSELIVVKLSKIGGYYTNASLIAATEYFNKKFYDENIPVIINYSLGGNMPGRTSSTVIGSTFFVRGMYTVAAAGNEGNTQTHTSGRLQFNGEIKDIELELLEEEDTLDIDILMDKPDLVTVGIVSPIGEQSKLLIETDYTPVTGLFDFEGTSYSISYIYPTNYSGQELARINLNNVKKGIWRIRLIGNYITSGVYQAYLPNRVFLKPGTKFRDPDPLYTINYPATYDENISVGAYDTINNSMWVKSSRGPTIAGTYKPDIVAPGVNIIAPYPGNTYATITGTAPAAAYVAGSAALYMQYVLVDGIYPTKSFSQKIKTYLKAGAKRSADISYPNGSYGYGILDIRGVFEQLK</sequence>
<dbReference type="GO" id="GO:0006508">
    <property type="term" value="P:proteolysis"/>
    <property type="evidence" value="ECO:0007669"/>
    <property type="project" value="UniProtKB-KW"/>
</dbReference>
<evidence type="ECO:0000259" key="6">
    <source>
        <dbReference type="Pfam" id="PF00082"/>
    </source>
</evidence>
<keyword evidence="9" id="KW-1185">Reference proteome</keyword>
<dbReference type="CDD" id="cd07478">
    <property type="entry name" value="Peptidases_S8_CspA-like"/>
    <property type="match status" value="1"/>
</dbReference>
<dbReference type="EMBL" id="FQWX01000010">
    <property type="protein sequence ID" value="SHG88425.1"/>
    <property type="molecule type" value="Genomic_DNA"/>
</dbReference>